<keyword evidence="17" id="KW-1185">Reference proteome</keyword>
<dbReference type="InterPro" id="IPR044298">
    <property type="entry name" value="MIG/MutY"/>
</dbReference>
<dbReference type="Proteomes" id="UP000199347">
    <property type="component" value="Unassembled WGS sequence"/>
</dbReference>
<dbReference type="GO" id="GO:0032357">
    <property type="term" value="F:oxidized purine DNA binding"/>
    <property type="evidence" value="ECO:0007669"/>
    <property type="project" value="TreeGrafter"/>
</dbReference>
<dbReference type="CDD" id="cd03431">
    <property type="entry name" value="NUDIX_DNA_Glycosylase_C-MutY"/>
    <property type="match status" value="1"/>
</dbReference>
<evidence type="ECO:0000256" key="8">
    <source>
        <dbReference type="ARBA" id="ARBA00022763"/>
    </source>
</evidence>
<dbReference type="Gene3D" id="1.10.340.30">
    <property type="entry name" value="Hypothetical protein, domain 2"/>
    <property type="match status" value="1"/>
</dbReference>
<evidence type="ECO:0000256" key="7">
    <source>
        <dbReference type="ARBA" id="ARBA00022723"/>
    </source>
</evidence>
<keyword evidence="8 14" id="KW-0227">DNA damage</keyword>
<dbReference type="NCBIfam" id="TIGR01084">
    <property type="entry name" value="mutY"/>
    <property type="match status" value="1"/>
</dbReference>
<reference evidence="16 17" key="1">
    <citation type="submission" date="2016-10" db="EMBL/GenBank/DDBJ databases">
        <authorList>
            <person name="de Groot N.N."/>
        </authorList>
    </citation>
    <scope>NUCLEOTIDE SEQUENCE [LARGE SCALE GENOMIC DNA]</scope>
    <source>
        <strain evidence="16 17">DSM 2698</strain>
    </source>
</reference>
<dbReference type="GO" id="GO:0051539">
    <property type="term" value="F:4 iron, 4 sulfur cluster binding"/>
    <property type="evidence" value="ECO:0007669"/>
    <property type="project" value="UniProtKB-UniRule"/>
</dbReference>
<evidence type="ECO:0000256" key="12">
    <source>
        <dbReference type="ARBA" id="ARBA00023204"/>
    </source>
</evidence>
<dbReference type="SMART" id="SM00478">
    <property type="entry name" value="ENDO3c"/>
    <property type="match status" value="1"/>
</dbReference>
<gene>
    <name evidence="16" type="ORF">SAMN03080610_00411</name>
</gene>
<dbReference type="FunFam" id="1.10.340.30:FF:000002">
    <property type="entry name" value="Adenine DNA glycosylase"/>
    <property type="match status" value="1"/>
</dbReference>
<keyword evidence="12" id="KW-0234">DNA repair</keyword>
<dbReference type="STRING" id="1120955.SAMN03080610_00411"/>
<keyword evidence="7" id="KW-0479">Metal-binding</keyword>
<evidence type="ECO:0000259" key="15">
    <source>
        <dbReference type="SMART" id="SM00478"/>
    </source>
</evidence>
<dbReference type="SUPFAM" id="SSF55811">
    <property type="entry name" value="Nudix"/>
    <property type="match status" value="1"/>
</dbReference>
<dbReference type="SUPFAM" id="SSF48150">
    <property type="entry name" value="DNA-glycosylase"/>
    <property type="match status" value="1"/>
</dbReference>
<name>A0A1G5MB20_AFIMA</name>
<comment type="function">
    <text evidence="2">Adenine glycosylase active on G-A mispairs. MutY also corrects error-prone DNA synthesis past GO lesions which are due to the oxidatively damaged form of guanine: 7,8-dihydro-8-oxoguanine (8-oxo-dGTP).</text>
</comment>
<dbReference type="InterPro" id="IPR029119">
    <property type="entry name" value="MutY_C"/>
</dbReference>
<evidence type="ECO:0000256" key="14">
    <source>
        <dbReference type="RuleBase" id="RU365096"/>
    </source>
</evidence>
<dbReference type="InterPro" id="IPR004035">
    <property type="entry name" value="Endouclease-III_FeS-bd_BS"/>
</dbReference>
<evidence type="ECO:0000256" key="1">
    <source>
        <dbReference type="ARBA" id="ARBA00000843"/>
    </source>
</evidence>
<comment type="similarity">
    <text evidence="3 14">Belongs to the Nth/MutY family.</text>
</comment>
<dbReference type="Gene3D" id="1.10.1670.10">
    <property type="entry name" value="Helix-hairpin-Helix base-excision DNA repair enzymes (C-terminal)"/>
    <property type="match status" value="1"/>
</dbReference>
<dbReference type="CDD" id="cd00056">
    <property type="entry name" value="ENDO3c"/>
    <property type="match status" value="1"/>
</dbReference>
<dbReference type="GO" id="GO:0046872">
    <property type="term" value="F:metal ion binding"/>
    <property type="evidence" value="ECO:0007669"/>
    <property type="project" value="UniProtKB-UniRule"/>
</dbReference>
<dbReference type="GO" id="GO:0006284">
    <property type="term" value="P:base-excision repair"/>
    <property type="evidence" value="ECO:0007669"/>
    <property type="project" value="UniProtKB-UniRule"/>
</dbReference>
<dbReference type="EMBL" id="FMVW01000001">
    <property type="protein sequence ID" value="SCZ22412.1"/>
    <property type="molecule type" value="Genomic_DNA"/>
</dbReference>
<accession>A0A1G5MB20</accession>
<keyword evidence="9" id="KW-0378">Hydrolase</keyword>
<dbReference type="InterPro" id="IPR023170">
    <property type="entry name" value="HhH_base_excis_C"/>
</dbReference>
<dbReference type="InterPro" id="IPR015797">
    <property type="entry name" value="NUDIX_hydrolase-like_dom_sf"/>
</dbReference>
<evidence type="ECO:0000256" key="2">
    <source>
        <dbReference type="ARBA" id="ARBA00002933"/>
    </source>
</evidence>
<proteinExistence type="inferred from homology"/>
<dbReference type="InterPro" id="IPR000445">
    <property type="entry name" value="HhH_motif"/>
</dbReference>
<evidence type="ECO:0000256" key="5">
    <source>
        <dbReference type="ARBA" id="ARBA00022023"/>
    </source>
</evidence>
<keyword evidence="11" id="KW-0411">Iron-sulfur</keyword>
<dbReference type="InterPro" id="IPR005760">
    <property type="entry name" value="A/G_AdeGlyc_MutY"/>
</dbReference>
<dbReference type="Pfam" id="PF14815">
    <property type="entry name" value="NUDIX_4"/>
    <property type="match status" value="1"/>
</dbReference>
<dbReference type="PANTHER" id="PTHR42944">
    <property type="entry name" value="ADENINE DNA GLYCOSYLASE"/>
    <property type="match status" value="1"/>
</dbReference>
<sequence length="383" mass="42288">MIQSRPASFPSEEGLSLENGREASFEGVLAQALLAWYERHARTLPWRIGPKWRRAGVKPDPYRVWLSEVMLQQTTVKAVGEYFAAFTARWPDMMAFAAAPEEEVMAAWAGLGYYSRARNLVACARRVAEDYGGVMPRKADELVKLPGIGPYTSASIAAIAFDEPVPVVDGNVERVVSRLFAIDRPLPQAKSEIRETLRPLVPQDRPGEFAEAMMDLGATICSPKRPACALCPLNMMCRAHGEQREEAYPVKAPKRAKAKKFAGAFVALRDDQKILLSRRPPKGLLGGMSEVPTGPWQESPVARMPAPPLSAPWRKITPQVSHIFTHIDLKVTIWQAALPPETPAPEGFWWHDLENLKDAGLPTVMAKIVEAAIPGATKARAKR</sequence>
<comment type="catalytic activity">
    <reaction evidence="1 14">
        <text>Hydrolyzes free adenine bases from 7,8-dihydro-8-oxoguanine:adenine mismatched double-stranded DNA, leaving an apurinic site.</text>
        <dbReference type="EC" id="3.2.2.31"/>
    </reaction>
</comment>
<evidence type="ECO:0000256" key="13">
    <source>
        <dbReference type="ARBA" id="ARBA00023295"/>
    </source>
</evidence>
<keyword evidence="13 14" id="KW-0326">Glycosidase</keyword>
<dbReference type="GO" id="GO:0035485">
    <property type="term" value="F:adenine/guanine mispair binding"/>
    <property type="evidence" value="ECO:0007669"/>
    <property type="project" value="TreeGrafter"/>
</dbReference>
<dbReference type="Pfam" id="PF00633">
    <property type="entry name" value="HHH"/>
    <property type="match status" value="1"/>
</dbReference>
<keyword evidence="6" id="KW-0004">4Fe-4S</keyword>
<keyword evidence="10 14" id="KW-0408">Iron</keyword>
<dbReference type="GO" id="GO:0000701">
    <property type="term" value="F:purine-specific mismatch base pair DNA N-glycosylase activity"/>
    <property type="evidence" value="ECO:0007669"/>
    <property type="project" value="UniProtKB-EC"/>
</dbReference>
<evidence type="ECO:0000256" key="9">
    <source>
        <dbReference type="ARBA" id="ARBA00022801"/>
    </source>
</evidence>
<feature type="domain" description="HhH-GPD" evidence="15">
    <location>
        <begin position="70"/>
        <end position="219"/>
    </location>
</feature>
<dbReference type="EC" id="3.2.2.31" evidence="4 14"/>
<dbReference type="PROSITE" id="PS00764">
    <property type="entry name" value="ENDONUCLEASE_III_1"/>
    <property type="match status" value="1"/>
</dbReference>
<protein>
    <recommendedName>
        <fullName evidence="5 14">Adenine DNA glycosylase</fullName>
        <ecNumber evidence="4 14">3.2.2.31</ecNumber>
    </recommendedName>
</protein>
<dbReference type="AlphaFoldDB" id="A0A1G5MB20"/>
<evidence type="ECO:0000313" key="17">
    <source>
        <dbReference type="Proteomes" id="UP000199347"/>
    </source>
</evidence>
<dbReference type="InterPro" id="IPR011257">
    <property type="entry name" value="DNA_glycosylase"/>
</dbReference>
<dbReference type="Pfam" id="PF00730">
    <property type="entry name" value="HhH-GPD"/>
    <property type="match status" value="1"/>
</dbReference>
<dbReference type="InterPro" id="IPR003265">
    <property type="entry name" value="HhH-GPD_domain"/>
</dbReference>
<dbReference type="GO" id="GO:0006298">
    <property type="term" value="P:mismatch repair"/>
    <property type="evidence" value="ECO:0007669"/>
    <property type="project" value="TreeGrafter"/>
</dbReference>
<evidence type="ECO:0000256" key="6">
    <source>
        <dbReference type="ARBA" id="ARBA00022485"/>
    </source>
</evidence>
<evidence type="ECO:0000256" key="3">
    <source>
        <dbReference type="ARBA" id="ARBA00008343"/>
    </source>
</evidence>
<organism evidence="16 17">
    <name type="scientific">Afifella marina DSM 2698</name>
    <dbReference type="NCBI Taxonomy" id="1120955"/>
    <lineage>
        <taxon>Bacteria</taxon>
        <taxon>Pseudomonadati</taxon>
        <taxon>Pseudomonadota</taxon>
        <taxon>Alphaproteobacteria</taxon>
        <taxon>Hyphomicrobiales</taxon>
        <taxon>Afifellaceae</taxon>
        <taxon>Afifella</taxon>
    </lineage>
</organism>
<evidence type="ECO:0000256" key="4">
    <source>
        <dbReference type="ARBA" id="ARBA00012045"/>
    </source>
</evidence>
<dbReference type="OrthoDB" id="9802365at2"/>
<evidence type="ECO:0000256" key="10">
    <source>
        <dbReference type="ARBA" id="ARBA00023004"/>
    </source>
</evidence>
<dbReference type="Gene3D" id="3.90.79.10">
    <property type="entry name" value="Nucleoside Triphosphate Pyrophosphohydrolase"/>
    <property type="match status" value="1"/>
</dbReference>
<evidence type="ECO:0000313" key="16">
    <source>
        <dbReference type="EMBL" id="SCZ22412.1"/>
    </source>
</evidence>
<evidence type="ECO:0000256" key="11">
    <source>
        <dbReference type="ARBA" id="ARBA00023014"/>
    </source>
</evidence>
<dbReference type="GO" id="GO:0034039">
    <property type="term" value="F:8-oxo-7,8-dihydroguanine DNA N-glycosylase activity"/>
    <property type="evidence" value="ECO:0007669"/>
    <property type="project" value="TreeGrafter"/>
</dbReference>
<comment type="cofactor">
    <cofactor evidence="14">
        <name>[4Fe-4S] cluster</name>
        <dbReference type="ChEBI" id="CHEBI:49883"/>
    </cofactor>
    <text evidence="14">Binds 1 [4Fe-4S] cluster.</text>
</comment>
<dbReference type="PANTHER" id="PTHR42944:SF1">
    <property type="entry name" value="ADENINE DNA GLYCOSYLASE"/>
    <property type="match status" value="1"/>
</dbReference>